<organism evidence="1 2">
    <name type="scientific">Aspergillus ibericus CBS 121593</name>
    <dbReference type="NCBI Taxonomy" id="1448316"/>
    <lineage>
        <taxon>Eukaryota</taxon>
        <taxon>Fungi</taxon>
        <taxon>Dikarya</taxon>
        <taxon>Ascomycota</taxon>
        <taxon>Pezizomycotina</taxon>
        <taxon>Eurotiomycetes</taxon>
        <taxon>Eurotiomycetidae</taxon>
        <taxon>Eurotiales</taxon>
        <taxon>Aspergillaceae</taxon>
        <taxon>Aspergillus</taxon>
        <taxon>Aspergillus subgen. Circumdati</taxon>
    </lineage>
</organism>
<gene>
    <name evidence="1" type="ORF">BO80DRAFT_21792</name>
</gene>
<protein>
    <submittedName>
        <fullName evidence="1">Uncharacterized protein</fullName>
    </submittedName>
</protein>
<dbReference type="Proteomes" id="UP000249402">
    <property type="component" value="Unassembled WGS sequence"/>
</dbReference>
<name>A0A395H9M6_9EURO</name>
<dbReference type="AlphaFoldDB" id="A0A395H9M6"/>
<evidence type="ECO:0000313" key="1">
    <source>
        <dbReference type="EMBL" id="RAL02934.1"/>
    </source>
</evidence>
<sequence>MVLKDTTEKASRNHSRNNQKVLRSRPLFDTSEVLDQNSVRRTAVDRQLTLGNVRHELSRYARLMLYGIDADGEGNLDRFLWLESLLGPLSFSAVWPKLCCRVLQARGMEAVAIVLVALRQSITTGRARWPNHRAGASRQFMGRLLVKQQSDGIG</sequence>
<evidence type="ECO:0000313" key="2">
    <source>
        <dbReference type="Proteomes" id="UP000249402"/>
    </source>
</evidence>
<dbReference type="GeneID" id="37219230"/>
<accession>A0A395H9M6</accession>
<keyword evidence="2" id="KW-1185">Reference proteome</keyword>
<reference evidence="1 2" key="1">
    <citation type="submission" date="2018-02" db="EMBL/GenBank/DDBJ databases">
        <title>The genomes of Aspergillus section Nigri reveals drivers in fungal speciation.</title>
        <authorList>
            <consortium name="DOE Joint Genome Institute"/>
            <person name="Vesth T.C."/>
            <person name="Nybo J."/>
            <person name="Theobald S."/>
            <person name="Brandl J."/>
            <person name="Frisvad J.C."/>
            <person name="Nielsen K.F."/>
            <person name="Lyhne E.K."/>
            <person name="Kogle M.E."/>
            <person name="Kuo A."/>
            <person name="Riley R."/>
            <person name="Clum A."/>
            <person name="Nolan M."/>
            <person name="Lipzen A."/>
            <person name="Salamov A."/>
            <person name="Henrissat B."/>
            <person name="Wiebenga A."/>
            <person name="De vries R.P."/>
            <person name="Grigoriev I.V."/>
            <person name="Mortensen U.H."/>
            <person name="Andersen M.R."/>
            <person name="Baker S.E."/>
        </authorList>
    </citation>
    <scope>NUCLEOTIDE SEQUENCE [LARGE SCALE GENOMIC DNA]</scope>
    <source>
        <strain evidence="1 2">CBS 121593</strain>
    </source>
</reference>
<dbReference type="EMBL" id="KZ824429">
    <property type="protein sequence ID" value="RAL02934.1"/>
    <property type="molecule type" value="Genomic_DNA"/>
</dbReference>
<dbReference type="VEuPathDB" id="FungiDB:BO80DRAFT_21792"/>
<proteinExistence type="predicted"/>
<dbReference type="RefSeq" id="XP_025577261.1">
    <property type="nucleotide sequence ID" value="XM_025714365.1"/>
</dbReference>